<evidence type="ECO:0000313" key="8">
    <source>
        <dbReference type="Proteomes" id="UP000551327"/>
    </source>
</evidence>
<dbReference type="AlphaFoldDB" id="A0A7X1FVU0"/>
<keyword evidence="3 6" id="KW-0560">Oxidoreductase</keyword>
<keyword evidence="8" id="KW-1185">Reference proteome</keyword>
<dbReference type="GO" id="GO:0046872">
    <property type="term" value="F:metal ion binding"/>
    <property type="evidence" value="ECO:0007669"/>
    <property type="project" value="UniProtKB-KW"/>
</dbReference>
<dbReference type="PANTHER" id="PTHR10543:SF89">
    <property type="entry name" value="CAROTENOID 9,10(9',10')-CLEAVAGE DIOXYGENASE 1"/>
    <property type="match status" value="1"/>
</dbReference>
<comment type="caution">
    <text evidence="7">The sequence shown here is derived from an EMBL/GenBank/DDBJ whole genome shotgun (WGS) entry which is preliminary data.</text>
</comment>
<comment type="similarity">
    <text evidence="1 6">Belongs to the carotenoid oxygenase family.</text>
</comment>
<keyword evidence="2 5" id="KW-0479">Metal-binding</keyword>
<evidence type="ECO:0000256" key="5">
    <source>
        <dbReference type="PIRSR" id="PIRSR604294-1"/>
    </source>
</evidence>
<evidence type="ECO:0000256" key="2">
    <source>
        <dbReference type="ARBA" id="ARBA00022723"/>
    </source>
</evidence>
<evidence type="ECO:0000256" key="3">
    <source>
        <dbReference type="ARBA" id="ARBA00023002"/>
    </source>
</evidence>
<feature type="binding site" evidence="5">
    <location>
        <position position="477"/>
    </location>
    <ligand>
        <name>Fe cation</name>
        <dbReference type="ChEBI" id="CHEBI:24875"/>
        <note>catalytic</note>
    </ligand>
</feature>
<dbReference type="Proteomes" id="UP000551327">
    <property type="component" value="Unassembled WGS sequence"/>
</dbReference>
<keyword evidence="6" id="KW-0223">Dioxygenase</keyword>
<evidence type="ECO:0000313" key="7">
    <source>
        <dbReference type="EMBL" id="MBC2667876.1"/>
    </source>
</evidence>
<dbReference type="Pfam" id="PF03055">
    <property type="entry name" value="RPE65"/>
    <property type="match status" value="1"/>
</dbReference>
<feature type="binding site" evidence="5">
    <location>
        <position position="221"/>
    </location>
    <ligand>
        <name>Fe cation</name>
        <dbReference type="ChEBI" id="CHEBI:24875"/>
        <note>catalytic</note>
    </ligand>
</feature>
<keyword evidence="4 5" id="KW-0408">Iron</keyword>
<feature type="binding site" evidence="5">
    <location>
        <position position="286"/>
    </location>
    <ligand>
        <name>Fe cation</name>
        <dbReference type="ChEBI" id="CHEBI:24875"/>
        <note>catalytic</note>
    </ligand>
</feature>
<dbReference type="GO" id="GO:0016121">
    <property type="term" value="P:carotene catabolic process"/>
    <property type="evidence" value="ECO:0007669"/>
    <property type="project" value="TreeGrafter"/>
</dbReference>
<evidence type="ECO:0000256" key="6">
    <source>
        <dbReference type="RuleBase" id="RU364048"/>
    </source>
</evidence>
<dbReference type="GO" id="GO:0010436">
    <property type="term" value="F:carotenoid dioxygenase activity"/>
    <property type="evidence" value="ECO:0007669"/>
    <property type="project" value="TreeGrafter"/>
</dbReference>
<dbReference type="InterPro" id="IPR004294">
    <property type="entry name" value="Carotenoid_Oase"/>
</dbReference>
<evidence type="ECO:0000256" key="4">
    <source>
        <dbReference type="ARBA" id="ARBA00023004"/>
    </source>
</evidence>
<protein>
    <recommendedName>
        <fullName evidence="6">Dioxygenase</fullName>
        <ecNumber evidence="6">1.13.11.-</ecNumber>
    </recommendedName>
</protein>
<dbReference type="PANTHER" id="PTHR10543">
    <property type="entry name" value="BETA-CAROTENE DIOXYGENASE"/>
    <property type="match status" value="1"/>
</dbReference>
<sequence length="492" mass="54237">MSLSPRYPDTVHYRGLNRPTHIEATAHDLYVEGTIPPEIAGTFYRAVHDPAYVPRFADDNILSRDGMISMIAFRDGRVDTGIRYVRTERFKAERAAGKALFGSYRNPFTDDPSVAGIDRTVANTTPYFHAGRLFMAKEDGLPYQIDPDTLETIGRWDAAGQIRAEALTAHPKFDPETGELFLFGYEADGLASRKVAYYVFAPDGTITHEVWFDAPYAALQHDFAITATHVLFLIYPTIADLEGMKAGGPHWIHHQDEPSWIGVMPRHGTADELVWIEGPRGVHSFHVMNAFNEGTRIHLDQCLFNTNFFPFVMEPSGIDLPVEGALTRWTIDLSQPGAGISSRTIGPFCEMPVIAAADVGRPYARGWYLTVDPTKLTMLANGPGEVVFNCLQRVSFAAGEPDGRIDTLSEGPGLGFNEPVHVPSADPAHGGWLLMMVDRVIAAGHIAQELWILEADAIASGAVARVFMPFTTCEQVHGHWVPHARHAPAAPR</sequence>
<feature type="binding site" evidence="5">
    <location>
        <position position="170"/>
    </location>
    <ligand>
        <name>Fe cation</name>
        <dbReference type="ChEBI" id="CHEBI:24875"/>
        <note>catalytic</note>
    </ligand>
</feature>
<dbReference type="EMBL" id="JACLAX010000001">
    <property type="protein sequence ID" value="MBC2667876.1"/>
    <property type="molecule type" value="Genomic_DNA"/>
</dbReference>
<name>A0A7X1FVU0_9SPHN</name>
<reference evidence="7 8" key="1">
    <citation type="submission" date="2020-08" db="EMBL/GenBank/DDBJ databases">
        <title>The genome sequence of type strain Novosphingobium piscinae KCTC 42194.</title>
        <authorList>
            <person name="Liu Y."/>
        </authorList>
    </citation>
    <scope>NUCLEOTIDE SEQUENCE [LARGE SCALE GENOMIC DNA]</scope>
    <source>
        <strain evidence="7 8">KCTC 42194</strain>
    </source>
</reference>
<evidence type="ECO:0000256" key="1">
    <source>
        <dbReference type="ARBA" id="ARBA00006787"/>
    </source>
</evidence>
<gene>
    <name evidence="7" type="ORF">H7F53_01795</name>
</gene>
<accession>A0A7X1FVU0</accession>
<dbReference type="EC" id="1.13.11.-" evidence="6"/>
<dbReference type="RefSeq" id="WP_185677741.1">
    <property type="nucleotide sequence ID" value="NZ_JACLAX010000001.1"/>
</dbReference>
<organism evidence="7 8">
    <name type="scientific">Novosphingobium piscinae</name>
    <dbReference type="NCBI Taxonomy" id="1507448"/>
    <lineage>
        <taxon>Bacteria</taxon>
        <taxon>Pseudomonadati</taxon>
        <taxon>Pseudomonadota</taxon>
        <taxon>Alphaproteobacteria</taxon>
        <taxon>Sphingomonadales</taxon>
        <taxon>Sphingomonadaceae</taxon>
        <taxon>Novosphingobium</taxon>
    </lineage>
</organism>
<comment type="cofactor">
    <cofactor evidence="5 6">
        <name>Fe(2+)</name>
        <dbReference type="ChEBI" id="CHEBI:29033"/>
    </cofactor>
    <text evidence="5 6">Binds 1 Fe(2+) ion per subunit.</text>
</comment>
<proteinExistence type="inferred from homology"/>